<dbReference type="AlphaFoldDB" id="A0A1B6GM47"/>
<dbReference type="EMBL" id="GECZ01006376">
    <property type="protein sequence ID" value="JAS63393.1"/>
    <property type="molecule type" value="Transcribed_RNA"/>
</dbReference>
<evidence type="ECO:0008006" key="2">
    <source>
        <dbReference type="Google" id="ProtNLM"/>
    </source>
</evidence>
<feature type="non-terminal residue" evidence="1">
    <location>
        <position position="99"/>
    </location>
</feature>
<gene>
    <name evidence="1" type="ORF">g.49677</name>
</gene>
<name>A0A1B6GM47_9HEMI</name>
<reference evidence="1" key="1">
    <citation type="submission" date="2015-11" db="EMBL/GenBank/DDBJ databases">
        <title>De novo transcriptome assembly of four potential Pierce s Disease insect vectors from Arizona vineyards.</title>
        <authorList>
            <person name="Tassone E.E."/>
        </authorList>
    </citation>
    <scope>NUCLEOTIDE SEQUENCE</scope>
</reference>
<dbReference type="PANTHER" id="PTHR33332">
    <property type="entry name" value="REVERSE TRANSCRIPTASE DOMAIN-CONTAINING PROTEIN"/>
    <property type="match status" value="1"/>
</dbReference>
<organism evidence="1">
    <name type="scientific">Cuerna arida</name>
    <dbReference type="NCBI Taxonomy" id="1464854"/>
    <lineage>
        <taxon>Eukaryota</taxon>
        <taxon>Metazoa</taxon>
        <taxon>Ecdysozoa</taxon>
        <taxon>Arthropoda</taxon>
        <taxon>Hexapoda</taxon>
        <taxon>Insecta</taxon>
        <taxon>Pterygota</taxon>
        <taxon>Neoptera</taxon>
        <taxon>Paraneoptera</taxon>
        <taxon>Hemiptera</taxon>
        <taxon>Auchenorrhyncha</taxon>
        <taxon>Membracoidea</taxon>
        <taxon>Cicadellidae</taxon>
        <taxon>Cicadellinae</taxon>
        <taxon>Proconiini</taxon>
        <taxon>Cuerna</taxon>
    </lineage>
</organism>
<accession>A0A1B6GM47</accession>
<evidence type="ECO:0000313" key="1">
    <source>
        <dbReference type="EMBL" id="JAS63393.1"/>
    </source>
</evidence>
<protein>
    <recommendedName>
        <fullName evidence="2">Alkylated DNA repair protein AlkB homologue 8 N-terminal domain-containing protein</fullName>
    </recommendedName>
</protein>
<sequence length="99" mass="11014">MSSSSTTICGTALERVLSMRDLGVILSYDLSPADQINAVCSRASRVLGFLIRTSRCGLSIAAMKLLYVTLVRSTLEYCSVLWSPYQTGHIQRLQRIQDR</sequence>
<proteinExistence type="predicted"/>